<comment type="catalytic activity">
    <reaction evidence="13 15">
        <text>L-threonyl-[protein] + ATP = O-phospho-L-threonyl-[protein] + ADP + H(+)</text>
        <dbReference type="Rhea" id="RHEA:46608"/>
        <dbReference type="Rhea" id="RHEA-COMP:11060"/>
        <dbReference type="Rhea" id="RHEA-COMP:11605"/>
        <dbReference type="ChEBI" id="CHEBI:15378"/>
        <dbReference type="ChEBI" id="CHEBI:30013"/>
        <dbReference type="ChEBI" id="CHEBI:30616"/>
        <dbReference type="ChEBI" id="CHEBI:61977"/>
        <dbReference type="ChEBI" id="CHEBI:456216"/>
        <dbReference type="EC" id="2.7.11.13"/>
    </reaction>
</comment>
<dbReference type="Pfam" id="PF00069">
    <property type="entry name" value="Pkinase"/>
    <property type="match status" value="1"/>
</dbReference>
<dbReference type="FunFam" id="1.10.510.10:FF:000126">
    <property type="entry name" value="Protein kinase C epsilon"/>
    <property type="match status" value="1"/>
</dbReference>
<evidence type="ECO:0000256" key="7">
    <source>
        <dbReference type="ARBA" id="ARBA00022737"/>
    </source>
</evidence>
<accession>A0A0N4VFV6</accession>
<dbReference type="PROSITE" id="PS50081">
    <property type="entry name" value="ZF_DAG_PE_2"/>
    <property type="match status" value="2"/>
</dbReference>
<feature type="domain" description="Phorbol-ester/DAG-type" evidence="22">
    <location>
        <begin position="242"/>
        <end position="292"/>
    </location>
</feature>
<keyword evidence="8 15" id="KW-0547">Nucleotide-binding</keyword>
<evidence type="ECO:0000313" key="25">
    <source>
        <dbReference type="Proteomes" id="UP000274131"/>
    </source>
</evidence>
<evidence type="ECO:0000256" key="8">
    <source>
        <dbReference type="ARBA" id="ARBA00022741"/>
    </source>
</evidence>
<feature type="binding site" evidence="17">
    <location>
        <begin position="362"/>
        <end position="370"/>
    </location>
    <ligand>
        <name>ATP</name>
        <dbReference type="ChEBI" id="CHEBI:30616"/>
    </ligand>
</feature>
<dbReference type="GO" id="GO:0023051">
    <property type="term" value="P:regulation of signaling"/>
    <property type="evidence" value="ECO:0007669"/>
    <property type="project" value="UniProtKB-ARBA"/>
</dbReference>
<gene>
    <name evidence="24" type="ORF">EVEC_LOCUS9045</name>
</gene>
<comment type="similarity">
    <text evidence="1 15">Belongs to the protein kinase superfamily. AGC Ser/Thr protein kinase family. PKC subfamily.</text>
</comment>
<dbReference type="SMART" id="SM00239">
    <property type="entry name" value="C2"/>
    <property type="match status" value="1"/>
</dbReference>
<evidence type="ECO:0000256" key="4">
    <source>
        <dbReference type="ARBA" id="ARBA00022553"/>
    </source>
</evidence>
<dbReference type="GO" id="GO:0005524">
    <property type="term" value="F:ATP binding"/>
    <property type="evidence" value="ECO:0007669"/>
    <property type="project" value="UniProtKB-UniRule"/>
</dbReference>
<dbReference type="GO" id="GO:0007611">
    <property type="term" value="P:learning or memory"/>
    <property type="evidence" value="ECO:0007669"/>
    <property type="project" value="UniProtKB-ARBA"/>
</dbReference>
<dbReference type="SMART" id="SM00109">
    <property type="entry name" value="C1"/>
    <property type="match status" value="2"/>
</dbReference>
<dbReference type="CDD" id="cd20838">
    <property type="entry name" value="C1_nPKC_epsilon-like_rpt2"/>
    <property type="match status" value="1"/>
</dbReference>
<dbReference type="GO" id="GO:0043005">
    <property type="term" value="C:neuron projection"/>
    <property type="evidence" value="ECO:0007669"/>
    <property type="project" value="UniProtKB-ARBA"/>
</dbReference>
<feature type="active site" description="Proton acceptor" evidence="16">
    <location>
        <position position="480"/>
    </location>
</feature>
<reference evidence="26" key="1">
    <citation type="submission" date="2017-02" db="UniProtKB">
        <authorList>
            <consortium name="WormBaseParasite"/>
        </authorList>
    </citation>
    <scope>IDENTIFICATION</scope>
</reference>
<keyword evidence="11" id="KW-0862">Zinc</keyword>
<dbReference type="GO" id="GO:0010646">
    <property type="term" value="P:regulation of cell communication"/>
    <property type="evidence" value="ECO:0007669"/>
    <property type="project" value="UniProtKB-ARBA"/>
</dbReference>
<evidence type="ECO:0000256" key="1">
    <source>
        <dbReference type="ARBA" id="ARBA00005490"/>
    </source>
</evidence>
<dbReference type="Gene3D" id="2.60.40.150">
    <property type="entry name" value="C2 domain"/>
    <property type="match status" value="1"/>
</dbReference>
<dbReference type="InterPro" id="IPR008271">
    <property type="entry name" value="Ser/Thr_kinase_AS"/>
</dbReference>
<organism evidence="26">
    <name type="scientific">Enterobius vermicularis</name>
    <name type="common">Human pinworm</name>
    <dbReference type="NCBI Taxonomy" id="51028"/>
    <lineage>
        <taxon>Eukaryota</taxon>
        <taxon>Metazoa</taxon>
        <taxon>Ecdysozoa</taxon>
        <taxon>Nematoda</taxon>
        <taxon>Chromadorea</taxon>
        <taxon>Rhabditida</taxon>
        <taxon>Spirurina</taxon>
        <taxon>Oxyuridomorpha</taxon>
        <taxon>Oxyuroidea</taxon>
        <taxon>Oxyuridae</taxon>
        <taxon>Enterobius</taxon>
    </lineage>
</organism>
<name>A0A0N4VFV6_ENTVE</name>
<dbReference type="PROSITE" id="PS00108">
    <property type="entry name" value="PROTEIN_KINASE_ST"/>
    <property type="match status" value="1"/>
</dbReference>
<dbReference type="PIRSF" id="PIRSF000551">
    <property type="entry name" value="PKC_delta"/>
    <property type="match status" value="1"/>
</dbReference>
<dbReference type="Pfam" id="PF00130">
    <property type="entry name" value="C1_1"/>
    <property type="match status" value="2"/>
</dbReference>
<evidence type="ECO:0000256" key="6">
    <source>
        <dbReference type="ARBA" id="ARBA00022723"/>
    </source>
</evidence>
<dbReference type="InterPro" id="IPR020454">
    <property type="entry name" value="DAG/PE-bd"/>
</dbReference>
<dbReference type="InterPro" id="IPR017441">
    <property type="entry name" value="Protein_kinase_ATP_BS"/>
</dbReference>
<keyword evidence="19" id="KW-0472">Membrane</keyword>
<evidence type="ECO:0000256" key="9">
    <source>
        <dbReference type="ARBA" id="ARBA00022771"/>
    </source>
</evidence>
<comment type="catalytic activity">
    <reaction evidence="14">
        <text>L-seryl-[protein] + ATP = O-phospho-L-seryl-[protein] + ADP + H(+)</text>
        <dbReference type="Rhea" id="RHEA:17989"/>
        <dbReference type="Rhea" id="RHEA-COMP:9863"/>
        <dbReference type="Rhea" id="RHEA-COMP:11604"/>
        <dbReference type="ChEBI" id="CHEBI:15378"/>
        <dbReference type="ChEBI" id="CHEBI:29999"/>
        <dbReference type="ChEBI" id="CHEBI:30616"/>
        <dbReference type="ChEBI" id="CHEBI:83421"/>
        <dbReference type="ChEBI" id="CHEBI:456216"/>
        <dbReference type="EC" id="2.7.11.13"/>
    </reaction>
</comment>
<evidence type="ECO:0000256" key="5">
    <source>
        <dbReference type="ARBA" id="ARBA00022679"/>
    </source>
</evidence>
<evidence type="ECO:0000259" key="21">
    <source>
        <dbReference type="PROSITE" id="PS50011"/>
    </source>
</evidence>
<dbReference type="AlphaFoldDB" id="A0A0N4VFV6"/>
<dbReference type="Gene3D" id="1.10.510.10">
    <property type="entry name" value="Transferase(Phosphotransferase) domain 1"/>
    <property type="match status" value="1"/>
</dbReference>
<dbReference type="OrthoDB" id="63267at2759"/>
<protein>
    <recommendedName>
        <fullName evidence="2 15">Protein kinase C</fullName>
        <ecNumber evidence="2 15">2.7.11.13</ecNumber>
    </recommendedName>
</protein>
<dbReference type="InterPro" id="IPR000719">
    <property type="entry name" value="Prot_kinase_dom"/>
</dbReference>
<dbReference type="WBParaSite" id="EVEC_0000963501-mRNA-1">
    <property type="protein sequence ID" value="EVEC_0000963501-mRNA-1"/>
    <property type="gene ID" value="EVEC_0000963501"/>
</dbReference>
<keyword evidence="6" id="KW-0479">Metal-binding</keyword>
<dbReference type="InterPro" id="IPR000008">
    <property type="entry name" value="C2_dom"/>
</dbReference>
<evidence type="ECO:0000313" key="26">
    <source>
        <dbReference type="WBParaSite" id="EVEC_0000963501-mRNA-1"/>
    </source>
</evidence>
<evidence type="ECO:0000256" key="12">
    <source>
        <dbReference type="ARBA" id="ARBA00022840"/>
    </source>
</evidence>
<evidence type="ECO:0000313" key="24">
    <source>
        <dbReference type="EMBL" id="VDD94294.1"/>
    </source>
</evidence>
<dbReference type="SMART" id="SM00220">
    <property type="entry name" value="S_TKc"/>
    <property type="match status" value="1"/>
</dbReference>
<dbReference type="PROSITE" id="PS00107">
    <property type="entry name" value="PROTEIN_KINASE_ATP"/>
    <property type="match status" value="1"/>
</dbReference>
<evidence type="ECO:0000256" key="13">
    <source>
        <dbReference type="ARBA" id="ARBA00047272"/>
    </source>
</evidence>
<feature type="domain" description="C2" evidence="20">
    <location>
        <begin position="1"/>
        <end position="109"/>
    </location>
</feature>
<evidence type="ECO:0000256" key="19">
    <source>
        <dbReference type="SAM" id="Phobius"/>
    </source>
</evidence>
<dbReference type="PRINTS" id="PR00008">
    <property type="entry name" value="DAGPEDOMAIN"/>
</dbReference>
<evidence type="ECO:0000259" key="23">
    <source>
        <dbReference type="PROSITE" id="PS51285"/>
    </source>
</evidence>
<dbReference type="CDD" id="cd20835">
    <property type="entry name" value="C1_nPKC_epsilon-like_rpt1"/>
    <property type="match status" value="1"/>
</dbReference>
<evidence type="ECO:0000256" key="2">
    <source>
        <dbReference type="ARBA" id="ARBA00012429"/>
    </source>
</evidence>
<feature type="domain" description="Protein kinase" evidence="21">
    <location>
        <begin position="356"/>
        <end position="616"/>
    </location>
</feature>
<keyword evidence="5 15" id="KW-0808">Transferase</keyword>
<dbReference type="Gene3D" id="3.30.60.20">
    <property type="match status" value="2"/>
</dbReference>
<feature type="domain" description="Phorbol-ester/DAG-type" evidence="22">
    <location>
        <begin position="163"/>
        <end position="214"/>
    </location>
</feature>
<dbReference type="InterPro" id="IPR002219">
    <property type="entry name" value="PKC_DAG/PE"/>
</dbReference>
<dbReference type="PROSITE" id="PS51285">
    <property type="entry name" value="AGC_KINASE_CTER"/>
    <property type="match status" value="1"/>
</dbReference>
<dbReference type="EC" id="2.7.11.13" evidence="2 15"/>
<keyword evidence="19" id="KW-1133">Transmembrane helix</keyword>
<keyword evidence="12 15" id="KW-0067">ATP-binding</keyword>
<dbReference type="STRING" id="51028.A0A0N4VFV6"/>
<evidence type="ECO:0000256" key="17">
    <source>
        <dbReference type="PIRSR" id="PIRSR000551-51"/>
    </source>
</evidence>
<dbReference type="SUPFAM" id="SSF56112">
    <property type="entry name" value="Protein kinase-like (PK-like)"/>
    <property type="match status" value="1"/>
</dbReference>
<dbReference type="CDD" id="cd04014">
    <property type="entry name" value="C2_PKC_epsilon"/>
    <property type="match status" value="1"/>
</dbReference>
<keyword evidence="19" id="KW-0812">Transmembrane</keyword>
<feature type="transmembrane region" description="Helical" evidence="19">
    <location>
        <begin position="649"/>
        <end position="667"/>
    </location>
</feature>
<keyword evidence="4" id="KW-0597">Phosphoprotein</keyword>
<dbReference type="PANTHER" id="PTHR24351">
    <property type="entry name" value="RIBOSOMAL PROTEIN S6 KINASE"/>
    <property type="match status" value="1"/>
</dbReference>
<evidence type="ECO:0000256" key="16">
    <source>
        <dbReference type="PIRSR" id="PIRSR000551-50"/>
    </source>
</evidence>
<evidence type="ECO:0000256" key="14">
    <source>
        <dbReference type="ARBA" id="ARBA00047470"/>
    </source>
</evidence>
<dbReference type="EMBL" id="UXUI01009774">
    <property type="protein sequence ID" value="VDD94294.1"/>
    <property type="molecule type" value="Genomic_DNA"/>
</dbReference>
<keyword evidence="10 15" id="KW-0418">Kinase</keyword>
<dbReference type="GO" id="GO:0004697">
    <property type="term" value="F:diacylglycerol-dependent serine/threonine kinase activity"/>
    <property type="evidence" value="ECO:0007669"/>
    <property type="project" value="UniProtKB-EC"/>
</dbReference>
<evidence type="ECO:0000256" key="15">
    <source>
        <dbReference type="PIRNR" id="PIRNR000551"/>
    </source>
</evidence>
<dbReference type="Pfam" id="PF00168">
    <property type="entry name" value="C2"/>
    <property type="match status" value="1"/>
</dbReference>
<dbReference type="Gene3D" id="3.30.200.20">
    <property type="entry name" value="Phosphorylase Kinase, domain 1"/>
    <property type="match status" value="1"/>
</dbReference>
<keyword evidence="3 15" id="KW-0723">Serine/threonine-protein kinase</keyword>
<dbReference type="PROSITE" id="PS00479">
    <property type="entry name" value="ZF_DAG_PE_1"/>
    <property type="match status" value="1"/>
</dbReference>
<feature type="domain" description="AGC-kinase C-terminal" evidence="23">
    <location>
        <begin position="617"/>
        <end position="668"/>
    </location>
</feature>
<proteinExistence type="inferred from homology"/>
<dbReference type="InterPro" id="IPR014376">
    <property type="entry name" value="Prot_kin_PKC_delta"/>
</dbReference>
<dbReference type="InterPro" id="IPR046349">
    <property type="entry name" value="C1-like_sf"/>
</dbReference>
<dbReference type="InterPro" id="IPR000961">
    <property type="entry name" value="AGC-kinase_C"/>
</dbReference>
<keyword evidence="9" id="KW-0863">Zinc-finger</keyword>
<feature type="binding site" evidence="17 18">
    <location>
        <position position="385"/>
    </location>
    <ligand>
        <name>ATP</name>
        <dbReference type="ChEBI" id="CHEBI:30616"/>
    </ligand>
</feature>
<dbReference type="PROSITE" id="PS50011">
    <property type="entry name" value="PROTEIN_KINASE_DOM"/>
    <property type="match status" value="1"/>
</dbReference>
<dbReference type="SUPFAM" id="SSF49562">
    <property type="entry name" value="C2 domain (Calcium/lipid-binding domain, CaLB)"/>
    <property type="match status" value="1"/>
</dbReference>
<evidence type="ECO:0000256" key="18">
    <source>
        <dbReference type="PROSITE-ProRule" id="PRU10141"/>
    </source>
</evidence>
<keyword evidence="25" id="KW-1185">Reference proteome</keyword>
<evidence type="ECO:0000259" key="22">
    <source>
        <dbReference type="PROSITE" id="PS50081"/>
    </source>
</evidence>
<dbReference type="GO" id="GO:0008270">
    <property type="term" value="F:zinc ion binding"/>
    <property type="evidence" value="ECO:0007669"/>
    <property type="project" value="UniProtKB-KW"/>
</dbReference>
<evidence type="ECO:0000256" key="10">
    <source>
        <dbReference type="ARBA" id="ARBA00022777"/>
    </source>
</evidence>
<evidence type="ECO:0000256" key="11">
    <source>
        <dbReference type="ARBA" id="ARBA00022833"/>
    </source>
</evidence>
<dbReference type="FunFam" id="3.30.200.20:FF:000080">
    <property type="entry name" value="Protein kinase C"/>
    <property type="match status" value="1"/>
</dbReference>
<reference evidence="24 25" key="2">
    <citation type="submission" date="2018-10" db="EMBL/GenBank/DDBJ databases">
        <authorList>
            <consortium name="Pathogen Informatics"/>
        </authorList>
    </citation>
    <scope>NUCLEOTIDE SEQUENCE [LARGE SCALE GENOMIC DNA]</scope>
</reference>
<keyword evidence="7" id="KW-0677">Repeat</keyword>
<dbReference type="InterPro" id="IPR035892">
    <property type="entry name" value="C2_domain_sf"/>
</dbReference>
<dbReference type="PROSITE" id="PS50004">
    <property type="entry name" value="C2"/>
    <property type="match status" value="1"/>
</dbReference>
<evidence type="ECO:0000256" key="3">
    <source>
        <dbReference type="ARBA" id="ARBA00022527"/>
    </source>
</evidence>
<dbReference type="FunFam" id="3.30.60.20:FF:000063">
    <property type="entry name" value="Protein kinase C"/>
    <property type="match status" value="1"/>
</dbReference>
<dbReference type="Proteomes" id="UP000274131">
    <property type="component" value="Unassembled WGS sequence"/>
</dbReference>
<dbReference type="SUPFAM" id="SSF57889">
    <property type="entry name" value="Cysteine-rich domain"/>
    <property type="match status" value="2"/>
</dbReference>
<dbReference type="FunFam" id="3.30.60.20:FF:000003">
    <property type="entry name" value="Protein kinase C delta"/>
    <property type="match status" value="1"/>
</dbReference>
<evidence type="ECO:0000259" key="20">
    <source>
        <dbReference type="PROSITE" id="PS50004"/>
    </source>
</evidence>
<dbReference type="InterPro" id="IPR011009">
    <property type="entry name" value="Kinase-like_dom_sf"/>
</dbReference>
<sequence length="668" mass="76451">MIFNGSAHIRVVEAQDLRPTEWSKSNFSKENALLDAYVNLDCDEYHIGKTQTRPKTQAPVWNEDYEVHSGRVLGFTVFHDCALPPDDFVANCRLLLEDLKVSSNDIWVHLEPHGRLHVIVDLRGSFSEGIIYSKERVFKERINAFNGRQRRGAMRRKIHEVTGHKFMALYLRQPTFCAHCKEFIWGVLGKQGYQCQVCTVVVHKRCHLQVVWKCPGIRTDIFKEQQLEAIEDIPIRFNIDMPHRFAVHSYKFPTFCDHCGSMLYGLINQGLQCSVCKLNVHKRCQRNVANNCGINSKQMAAELAQLGLSGDKISIRSKKKVCKSFVMYCSAISVNSSQLSSSVIIFSLPKVSLSDFSFIKVLGKGSFGKVMLAEKKGTEEVYAVKILKKEVILQDDDVECTMCEKRILALAAKHPFLTALHSCFQTEDRLFFVMEYVNGGDLMFQIQRARKFDEPRARFYSAEVICALQFLHRHEVIYRDLKLDNILLDAEGHCRLADFGMCKEGISGDNMTSTFCGTPDYIAPEVLQELRYGVSVDWWALGVLMYEMMAGQPPFEADNEEDLFEAILHDDVLYPVWLSKEAVSILKAFMTKNAGKRLGCVQSQGGEDAIRAHPFFRDMDWEALEARKIKPPFRPKIVCIISTIIKIDFLIILFYSSFLLQIFFVWLQ</sequence>